<feature type="domain" description="DUF7903" evidence="2">
    <location>
        <begin position="203"/>
        <end position="373"/>
    </location>
</feature>
<comment type="caution">
    <text evidence="3">The sequence shown here is derived from an EMBL/GenBank/DDBJ whole genome shotgun (WGS) entry which is preliminary data.</text>
</comment>
<gene>
    <name evidence="3" type="ORF">CFP56_040799</name>
</gene>
<feature type="region of interest" description="Disordered" evidence="1">
    <location>
        <begin position="1"/>
        <end position="30"/>
    </location>
</feature>
<dbReference type="InterPro" id="IPR057225">
    <property type="entry name" value="DUF7903"/>
</dbReference>
<accession>A0AAW0LLH2</accession>
<dbReference type="Pfam" id="PF25475">
    <property type="entry name" value="DUF7903"/>
    <property type="match status" value="2"/>
</dbReference>
<dbReference type="Proteomes" id="UP000237347">
    <property type="component" value="Unassembled WGS sequence"/>
</dbReference>
<evidence type="ECO:0000313" key="3">
    <source>
        <dbReference type="EMBL" id="KAK7851824.1"/>
    </source>
</evidence>
<proteinExistence type="predicted"/>
<dbReference type="AlphaFoldDB" id="A0AAW0LLH2"/>
<feature type="compositionally biased region" description="Basic residues" evidence="1">
    <location>
        <begin position="1"/>
        <end position="10"/>
    </location>
</feature>
<dbReference type="PANTHER" id="PTHR35481:SF1">
    <property type="entry name" value="DNA-DIRECTED RNA POLYMERASE SUBUNIT ALPHA"/>
    <property type="match status" value="1"/>
</dbReference>
<organism evidence="3 4">
    <name type="scientific">Quercus suber</name>
    <name type="common">Cork oak</name>
    <dbReference type="NCBI Taxonomy" id="58331"/>
    <lineage>
        <taxon>Eukaryota</taxon>
        <taxon>Viridiplantae</taxon>
        <taxon>Streptophyta</taxon>
        <taxon>Embryophyta</taxon>
        <taxon>Tracheophyta</taxon>
        <taxon>Spermatophyta</taxon>
        <taxon>Magnoliopsida</taxon>
        <taxon>eudicotyledons</taxon>
        <taxon>Gunneridae</taxon>
        <taxon>Pentapetalae</taxon>
        <taxon>rosids</taxon>
        <taxon>fabids</taxon>
        <taxon>Fagales</taxon>
        <taxon>Fagaceae</taxon>
        <taxon>Quercus</taxon>
    </lineage>
</organism>
<feature type="domain" description="DUF7903" evidence="2">
    <location>
        <begin position="52"/>
        <end position="151"/>
    </location>
</feature>
<sequence length="480" mass="54844">MAYIPPHKRHSYEAAGSSIRHNRPSPIPQSLVPQFRRNLNLRRLPPKPFSQRSGKIVYKYAEQAISTWFPVGLDHNPQFPSSVHVDSVPFQLFERTTGTSPLVLFNNNNHPASESPWVYIAENVVSDLLSSLENVKNETLDLEDVKPKLVLMAYIPPHKRHSYKAVGSSDRHNRPSPIPQSLVPQFRTNLHLRRLPPKPFSQRSGKIVYKYAEQAISTWFPVGLDHNHPFPSSVHVDSVPFQLFERTTGTSPLVLFNNNNHPASESPWVYIAENVVSDLLSSFKNVKNETLDLEDVKPKLVARFRKILFHESPSISEETTRVGLAAETTFSHLRRSFYTNIPNSYMENIKGEVAQKIKVDFEEEKDLYHVKAFLLLNTSAYIYSQLCLLIWLATDFPNLLSHFLFGATLPDSTISCTCSVIKEDKRLQLYKASFLLNIDAHCIQIMLRSELVTWGADALFSSCFSNFMRQIHQFNVKSIE</sequence>
<name>A0AAW0LLH2_QUESU</name>
<keyword evidence="4" id="KW-1185">Reference proteome</keyword>
<dbReference type="PANTHER" id="PTHR35481">
    <property type="entry name" value="DNA-DIRECTED RNA POLYMERASE SUBUNIT ALPHA"/>
    <property type="match status" value="1"/>
</dbReference>
<evidence type="ECO:0000256" key="1">
    <source>
        <dbReference type="SAM" id="MobiDB-lite"/>
    </source>
</evidence>
<evidence type="ECO:0000259" key="2">
    <source>
        <dbReference type="Pfam" id="PF25475"/>
    </source>
</evidence>
<evidence type="ECO:0000313" key="4">
    <source>
        <dbReference type="Proteomes" id="UP000237347"/>
    </source>
</evidence>
<dbReference type="EMBL" id="PKMF04000082">
    <property type="protein sequence ID" value="KAK7851824.1"/>
    <property type="molecule type" value="Genomic_DNA"/>
</dbReference>
<protein>
    <recommendedName>
        <fullName evidence="2">DUF7903 domain-containing protein</fullName>
    </recommendedName>
</protein>
<reference evidence="3 4" key="1">
    <citation type="journal article" date="2018" name="Sci. Data">
        <title>The draft genome sequence of cork oak.</title>
        <authorList>
            <person name="Ramos A.M."/>
            <person name="Usie A."/>
            <person name="Barbosa P."/>
            <person name="Barros P.M."/>
            <person name="Capote T."/>
            <person name="Chaves I."/>
            <person name="Simoes F."/>
            <person name="Abreu I."/>
            <person name="Carrasquinho I."/>
            <person name="Faro C."/>
            <person name="Guimaraes J.B."/>
            <person name="Mendonca D."/>
            <person name="Nobrega F."/>
            <person name="Rodrigues L."/>
            <person name="Saibo N.J.M."/>
            <person name="Varela M.C."/>
            <person name="Egas C."/>
            <person name="Matos J."/>
            <person name="Miguel C.M."/>
            <person name="Oliveira M.M."/>
            <person name="Ricardo C.P."/>
            <person name="Goncalves S."/>
        </authorList>
    </citation>
    <scope>NUCLEOTIDE SEQUENCE [LARGE SCALE GENOMIC DNA]</scope>
    <source>
        <strain evidence="4">cv. HL8</strain>
    </source>
</reference>